<dbReference type="AlphaFoldDB" id="A0A412WTQ6"/>
<name>A0A412WTQ6_9BACT</name>
<proteinExistence type="predicted"/>
<dbReference type="Proteomes" id="UP000283426">
    <property type="component" value="Unassembled WGS sequence"/>
</dbReference>
<evidence type="ECO:0000256" key="1">
    <source>
        <dbReference type="SAM" id="SignalP"/>
    </source>
</evidence>
<keyword evidence="1" id="KW-0732">Signal</keyword>
<comment type="caution">
    <text evidence="2">The sequence shown here is derived from an EMBL/GenBank/DDBJ whole genome shotgun (WGS) entry which is preliminary data.</text>
</comment>
<gene>
    <name evidence="2" type="ORF">DWW24_00710</name>
</gene>
<protein>
    <submittedName>
        <fullName evidence="2">Uncharacterized protein</fullName>
    </submittedName>
</protein>
<organism evidence="2 3">
    <name type="scientific">Odoribacter splanchnicus</name>
    <dbReference type="NCBI Taxonomy" id="28118"/>
    <lineage>
        <taxon>Bacteria</taxon>
        <taxon>Pseudomonadati</taxon>
        <taxon>Bacteroidota</taxon>
        <taxon>Bacteroidia</taxon>
        <taxon>Bacteroidales</taxon>
        <taxon>Odoribacteraceae</taxon>
        <taxon>Odoribacter</taxon>
    </lineage>
</organism>
<feature type="chain" id="PRO_5019467047" evidence="1">
    <location>
        <begin position="20"/>
        <end position="162"/>
    </location>
</feature>
<accession>A0A412WTQ6</accession>
<dbReference type="EMBL" id="QRYW01000001">
    <property type="protein sequence ID" value="RGV30622.1"/>
    <property type="molecule type" value="Genomic_DNA"/>
</dbReference>
<feature type="signal peptide" evidence="1">
    <location>
        <begin position="1"/>
        <end position="19"/>
    </location>
</feature>
<reference evidence="2 3" key="1">
    <citation type="submission" date="2018-08" db="EMBL/GenBank/DDBJ databases">
        <title>A genome reference for cultivated species of the human gut microbiota.</title>
        <authorList>
            <person name="Zou Y."/>
            <person name="Xue W."/>
            <person name="Luo G."/>
        </authorList>
    </citation>
    <scope>NUCLEOTIDE SEQUENCE [LARGE SCALE GENOMIC DNA]</scope>
    <source>
        <strain evidence="2 3">AF14-6AC</strain>
    </source>
</reference>
<sequence length="162" mass="19497">MKKFIALFALMVITLASYAQVYKMYNTRNYHNQLRLNTMTGEVQQIQDDGQSWIVCSAREISGDKESRFRLYETQNMWTFILLDSYNGRLWQVQYSAQDLDNLFCIPINKYELVSDNENCIFSIQPLTSMYQYYLINDRTGDMWKFQWSTKGDDYRWIEKFK</sequence>
<dbReference type="RefSeq" id="WP_118107020.1">
    <property type="nucleotide sequence ID" value="NZ_QRYW01000001.1"/>
</dbReference>
<evidence type="ECO:0000313" key="2">
    <source>
        <dbReference type="EMBL" id="RGV30622.1"/>
    </source>
</evidence>
<evidence type="ECO:0000313" key="3">
    <source>
        <dbReference type="Proteomes" id="UP000283426"/>
    </source>
</evidence>